<dbReference type="GO" id="GO:1990362">
    <property type="term" value="F:butanol dehydrogenase (NAD+) activity"/>
    <property type="evidence" value="ECO:0007669"/>
    <property type="project" value="InterPro"/>
</dbReference>
<evidence type="ECO:0000313" key="6">
    <source>
        <dbReference type="Proteomes" id="UP000261082"/>
    </source>
</evidence>
<proteinExistence type="inferred from homology"/>
<reference evidence="5 6" key="1">
    <citation type="journal article" date="2007" name="Int. J. Syst. Evol. Microbiol.">
        <title>Marixanthomonas ophiurae gen. nov., sp. nov., a marine bacterium of the family Flavobacteriaceae isolated from a deep-sea brittle star.</title>
        <authorList>
            <person name="Romanenko L.A."/>
            <person name="Uchino M."/>
            <person name="Frolova G.M."/>
            <person name="Mikhailov V.V."/>
        </authorList>
    </citation>
    <scope>NUCLEOTIDE SEQUENCE [LARGE SCALE GENOMIC DNA]</scope>
    <source>
        <strain evidence="5 6">KMM 3046</strain>
    </source>
</reference>
<feature type="domain" description="Alcohol dehydrogenase iron-type/glycerol dehydrogenase GldA" evidence="3">
    <location>
        <begin position="9"/>
        <end position="175"/>
    </location>
</feature>
<accession>A0A3E1Q7S4</accession>
<evidence type="ECO:0000256" key="2">
    <source>
        <dbReference type="ARBA" id="ARBA00023002"/>
    </source>
</evidence>
<dbReference type="Gene3D" id="3.40.50.1970">
    <property type="match status" value="1"/>
</dbReference>
<dbReference type="Pfam" id="PF25137">
    <property type="entry name" value="ADH_Fe_C"/>
    <property type="match status" value="1"/>
</dbReference>
<gene>
    <name evidence="5" type="ORF">DZ858_13250</name>
</gene>
<dbReference type="GO" id="GO:0008106">
    <property type="term" value="F:alcohol dehydrogenase (NADP+) activity"/>
    <property type="evidence" value="ECO:0007669"/>
    <property type="project" value="TreeGrafter"/>
</dbReference>
<dbReference type="OrthoDB" id="9801156at2"/>
<dbReference type="Gene3D" id="1.20.1090.10">
    <property type="entry name" value="Dehydroquinate synthase-like - alpha domain"/>
    <property type="match status" value="1"/>
</dbReference>
<dbReference type="RefSeq" id="WP_117160141.1">
    <property type="nucleotide sequence ID" value="NZ_QVID01000002.1"/>
</dbReference>
<dbReference type="InterPro" id="IPR056798">
    <property type="entry name" value="ADH_Fe_C"/>
</dbReference>
<dbReference type="PANTHER" id="PTHR43633">
    <property type="entry name" value="ALCOHOL DEHYDROGENASE YQHD"/>
    <property type="match status" value="1"/>
</dbReference>
<dbReference type="FunFam" id="3.40.50.1970:FF:000003">
    <property type="entry name" value="Alcohol dehydrogenase, iron-containing"/>
    <property type="match status" value="1"/>
</dbReference>
<dbReference type="InterPro" id="IPR044731">
    <property type="entry name" value="BDH-like"/>
</dbReference>
<dbReference type="Proteomes" id="UP000261082">
    <property type="component" value="Unassembled WGS sequence"/>
</dbReference>
<evidence type="ECO:0000259" key="4">
    <source>
        <dbReference type="Pfam" id="PF25137"/>
    </source>
</evidence>
<dbReference type="InterPro" id="IPR018211">
    <property type="entry name" value="ADH_Fe_CS"/>
</dbReference>
<dbReference type="PANTHER" id="PTHR43633:SF1">
    <property type="entry name" value="ALCOHOL DEHYDROGENASE YQHD"/>
    <property type="match status" value="1"/>
</dbReference>
<keyword evidence="6" id="KW-1185">Reference proteome</keyword>
<name>A0A3E1Q7S4_9FLAO</name>
<dbReference type="SUPFAM" id="SSF56796">
    <property type="entry name" value="Dehydroquinate synthase-like"/>
    <property type="match status" value="1"/>
</dbReference>
<keyword evidence="2" id="KW-0560">Oxidoreductase</keyword>
<dbReference type="InterPro" id="IPR001670">
    <property type="entry name" value="ADH_Fe/GldA"/>
</dbReference>
<evidence type="ECO:0000256" key="1">
    <source>
        <dbReference type="ARBA" id="ARBA00007358"/>
    </source>
</evidence>
<dbReference type="PROSITE" id="PS00060">
    <property type="entry name" value="ADH_IRON_2"/>
    <property type="match status" value="1"/>
</dbReference>
<evidence type="ECO:0000313" key="5">
    <source>
        <dbReference type="EMBL" id="RFN58193.1"/>
    </source>
</evidence>
<dbReference type="EMBL" id="QVID01000002">
    <property type="protein sequence ID" value="RFN58193.1"/>
    <property type="molecule type" value="Genomic_DNA"/>
</dbReference>
<comment type="caution">
    <text evidence="5">The sequence shown here is derived from an EMBL/GenBank/DDBJ whole genome shotgun (WGS) entry which is preliminary data.</text>
</comment>
<dbReference type="Pfam" id="PF00465">
    <property type="entry name" value="Fe-ADH"/>
    <property type="match status" value="1"/>
</dbReference>
<protein>
    <submittedName>
        <fullName evidence="5">Iron-containing alcohol dehydrogenase</fullName>
    </submittedName>
</protein>
<comment type="similarity">
    <text evidence="1">Belongs to the iron-containing alcohol dehydrogenase family.</text>
</comment>
<dbReference type="AlphaFoldDB" id="A0A3E1Q7S4"/>
<feature type="domain" description="Fe-containing alcohol dehydrogenase-like C-terminal" evidence="4">
    <location>
        <begin position="189"/>
        <end position="350"/>
    </location>
</feature>
<dbReference type="GO" id="GO:1990002">
    <property type="term" value="F:methylglyoxal reductase (NADPH) (acetol producing) activity"/>
    <property type="evidence" value="ECO:0007669"/>
    <property type="project" value="TreeGrafter"/>
</dbReference>
<dbReference type="PROSITE" id="PS00913">
    <property type="entry name" value="ADH_IRON_1"/>
    <property type="match status" value="1"/>
</dbReference>
<dbReference type="GO" id="GO:0005829">
    <property type="term" value="C:cytosol"/>
    <property type="evidence" value="ECO:0007669"/>
    <property type="project" value="TreeGrafter"/>
</dbReference>
<evidence type="ECO:0000259" key="3">
    <source>
        <dbReference type="Pfam" id="PF00465"/>
    </source>
</evidence>
<sequence>MNNFEFKNPTKIIFGKDTIEKLSQEVPQDAKVLMLYGGGSIKKNGIYEQVKNALTDVEVVEFGGIPANPEYEILLEALQVIKEENITYLLAVGGGSVIDGTKFLSSAALYEGDTPWDILVNKIRTEKGMPFGTVLTLPATGSEMNSGAVITREETKEKLGMGGPGLFPQFSILDPQVITSIPQRQLANGLTDAFTHVLEQYMTYPVGGLLQDRFAESILQTLIEVAPKVVEDPSNYEAASNFMWSCTLALNGLIQQGVPGDWAVHMMGHELTALFGIDHARTLAVVTPSHYKYNFEAKKEKLAQYAERVWNITEGSQEGKAYAAIEKTEAFFHQLGIGTKLSDYTSDYKGTAEKIAKRFTDRGWDGIGEKQALTPKDAEKIVKMTY</sequence>
<organism evidence="5 6">
    <name type="scientific">Marixanthomonas ophiurae</name>
    <dbReference type="NCBI Taxonomy" id="387659"/>
    <lineage>
        <taxon>Bacteria</taxon>
        <taxon>Pseudomonadati</taxon>
        <taxon>Bacteroidota</taxon>
        <taxon>Flavobacteriia</taxon>
        <taxon>Flavobacteriales</taxon>
        <taxon>Flavobacteriaceae</taxon>
        <taxon>Marixanthomonas</taxon>
    </lineage>
</organism>
<dbReference type="CDD" id="cd08187">
    <property type="entry name" value="BDH"/>
    <property type="match status" value="1"/>
</dbReference>
<dbReference type="GO" id="GO:0046872">
    <property type="term" value="F:metal ion binding"/>
    <property type="evidence" value="ECO:0007669"/>
    <property type="project" value="InterPro"/>
</dbReference>